<sequence length="253" mass="29277">MTTINQFAAHIGLDWADKKHDACVQFKNGEHVFHVIEHTPEALDTWLKELHKQVKGKIAIALELKKGPVVYALQKYPFITVFPVHALSLARYRQTFWPSGAKDDPQDAELVLELMLRYPQKIKAIEPDNADIRLLQQLVKQRRQLVEDKRRFVNRLIDMLKQYYPQPLEWFSHRDSALFCELIIHWPSLQQLQRARSDTVRRFLNAKSGPAVAHTEQRVTSIAHAYSPHHRYKCHRGECTNGNSTGITNQTGG</sequence>
<dbReference type="Pfam" id="PF01548">
    <property type="entry name" value="DEDD_Tnp_IS110"/>
    <property type="match status" value="1"/>
</dbReference>
<dbReference type="InterPro" id="IPR047650">
    <property type="entry name" value="Transpos_IS110"/>
</dbReference>
<dbReference type="PANTHER" id="PTHR33055:SF3">
    <property type="entry name" value="PUTATIVE TRANSPOSASE FOR IS117-RELATED"/>
    <property type="match status" value="1"/>
</dbReference>
<keyword evidence="3" id="KW-1185">Reference proteome</keyword>
<protein>
    <submittedName>
        <fullName evidence="2">Transposase</fullName>
    </submittedName>
</protein>
<proteinExistence type="predicted"/>
<evidence type="ECO:0000259" key="1">
    <source>
        <dbReference type="Pfam" id="PF01548"/>
    </source>
</evidence>
<organism evidence="2 3">
    <name type="scientific">Xenorhabdus miraniensis</name>
    <dbReference type="NCBI Taxonomy" id="351674"/>
    <lineage>
        <taxon>Bacteria</taxon>
        <taxon>Pseudomonadati</taxon>
        <taxon>Pseudomonadota</taxon>
        <taxon>Gammaproteobacteria</taxon>
        <taxon>Enterobacterales</taxon>
        <taxon>Morganellaceae</taxon>
        <taxon>Xenorhabdus</taxon>
    </lineage>
</organism>
<dbReference type="GO" id="GO:0004803">
    <property type="term" value="F:transposase activity"/>
    <property type="evidence" value="ECO:0007669"/>
    <property type="project" value="InterPro"/>
</dbReference>
<dbReference type="GO" id="GO:0006313">
    <property type="term" value="P:DNA transposition"/>
    <property type="evidence" value="ECO:0007669"/>
    <property type="project" value="InterPro"/>
</dbReference>
<feature type="domain" description="Transposase IS110-like N-terminal" evidence="1">
    <location>
        <begin position="11"/>
        <end position="165"/>
    </location>
</feature>
<dbReference type="PANTHER" id="PTHR33055">
    <property type="entry name" value="TRANSPOSASE FOR INSERTION SEQUENCE ELEMENT IS1111A"/>
    <property type="match status" value="1"/>
</dbReference>
<dbReference type="InterPro" id="IPR002525">
    <property type="entry name" value="Transp_IS110-like_N"/>
</dbReference>
<dbReference type="Proteomes" id="UP000221980">
    <property type="component" value="Unassembled WGS sequence"/>
</dbReference>
<accession>A0A2D0JMZ0</accession>
<reference evidence="2 3" key="1">
    <citation type="journal article" date="2017" name="Nat. Microbiol.">
        <title>Natural product diversity associated with the nematode symbionts Photorhabdus and Xenorhabdus.</title>
        <authorList>
            <person name="Tobias N.J."/>
            <person name="Wolff H."/>
            <person name="Djahanschiri B."/>
            <person name="Grundmann F."/>
            <person name="Kronenwerth M."/>
            <person name="Shi Y.M."/>
            <person name="Simonyi S."/>
            <person name="Grun P."/>
            <person name="Shapiro-Ilan D."/>
            <person name="Pidot S.J."/>
            <person name="Stinear T.P."/>
            <person name="Ebersberger I."/>
            <person name="Bode H.B."/>
        </authorList>
    </citation>
    <scope>NUCLEOTIDE SEQUENCE [LARGE SCALE GENOMIC DNA]</scope>
    <source>
        <strain evidence="2 3">DSM 17902</strain>
    </source>
</reference>
<dbReference type="AlphaFoldDB" id="A0A2D0JMZ0"/>
<dbReference type="GO" id="GO:0003677">
    <property type="term" value="F:DNA binding"/>
    <property type="evidence" value="ECO:0007669"/>
    <property type="project" value="InterPro"/>
</dbReference>
<name>A0A2D0JMZ0_9GAMM</name>
<comment type="caution">
    <text evidence="2">The sequence shown here is derived from an EMBL/GenBank/DDBJ whole genome shotgun (WGS) entry which is preliminary data.</text>
</comment>
<evidence type="ECO:0000313" key="2">
    <source>
        <dbReference type="EMBL" id="PHM47654.1"/>
    </source>
</evidence>
<gene>
    <name evidence="2" type="ORF">Xmir_02981</name>
</gene>
<dbReference type="EMBL" id="NITZ01000016">
    <property type="protein sequence ID" value="PHM47654.1"/>
    <property type="molecule type" value="Genomic_DNA"/>
</dbReference>
<evidence type="ECO:0000313" key="3">
    <source>
        <dbReference type="Proteomes" id="UP000221980"/>
    </source>
</evidence>